<organism evidence="2 3">
    <name type="scientific">Vibrio metschnikovii</name>
    <dbReference type="NCBI Taxonomy" id="28172"/>
    <lineage>
        <taxon>Bacteria</taxon>
        <taxon>Pseudomonadati</taxon>
        <taxon>Pseudomonadota</taxon>
        <taxon>Gammaproteobacteria</taxon>
        <taxon>Vibrionales</taxon>
        <taxon>Vibrionaceae</taxon>
        <taxon>Vibrio</taxon>
    </lineage>
</organism>
<reference evidence="2" key="1">
    <citation type="submission" date="2020-08" db="EMBL/GenBank/DDBJ databases">
        <title>Genome Sequencing and Pan-Genome Analysis of Migratory bird Vibrio Strains, Inner Mongolia.</title>
        <authorList>
            <person name="Zheng L."/>
        </authorList>
    </citation>
    <scope>NUCLEOTIDE SEQUENCE</scope>
    <source>
        <strain evidence="2">M13F</strain>
    </source>
</reference>
<dbReference type="PANTHER" id="PTHR40086:SF1">
    <property type="entry name" value="CELL CYCLE REGULATOR CCRZ"/>
    <property type="match status" value="1"/>
</dbReference>
<dbReference type="Pfam" id="PF01636">
    <property type="entry name" value="APH"/>
    <property type="match status" value="1"/>
</dbReference>
<accession>A0A9X0UGE9</accession>
<gene>
    <name evidence="2" type="ORF">H8Q88_02800</name>
</gene>
<evidence type="ECO:0000313" key="3">
    <source>
        <dbReference type="Proteomes" id="UP000615796"/>
    </source>
</evidence>
<dbReference type="PANTHER" id="PTHR40086">
    <property type="entry name" value="PHOSPHOTRANSFERASE YTMP-RELATED"/>
    <property type="match status" value="1"/>
</dbReference>
<dbReference type="InterPro" id="IPR011009">
    <property type="entry name" value="Kinase-like_dom_sf"/>
</dbReference>
<sequence length="289" mass="33321">MAKMSWREACRLDTTLASLTHFFPSPPEYAQTLVGGLTNRCWRIEHSADEHYVWRPVTTITKAFAISRFQEYQILKAIEQTQLGPKAITINDQGLLVEWVAGKALMEGLPGDSLIPLLAKIHQTSVTRLPVAPFNYTARVDHYWLQLSDKLKSAEYEALYHQWRSAPSCSSIPASLCHFDFAGYNIIQTHIGYRVIDWEYATLADPRLDLALMIEASELPLLESVFRYCHYRQIDQVDEWIADVKMWQPRCQLMAMLWYLLAFQLWGDDSYLQQAVKLQQTLAVFSQQA</sequence>
<dbReference type="AlphaFoldDB" id="A0A9X0UGE9"/>
<feature type="domain" description="Aminoglycoside phosphotransferase" evidence="1">
    <location>
        <begin position="33"/>
        <end position="216"/>
    </location>
</feature>
<keyword evidence="3" id="KW-1185">Reference proteome</keyword>
<evidence type="ECO:0000313" key="2">
    <source>
        <dbReference type="EMBL" id="MBC5849887.1"/>
    </source>
</evidence>
<proteinExistence type="predicted"/>
<dbReference type="SUPFAM" id="SSF56112">
    <property type="entry name" value="Protein kinase-like (PK-like)"/>
    <property type="match status" value="1"/>
</dbReference>
<dbReference type="Gene3D" id="3.30.200.20">
    <property type="entry name" value="Phosphorylase Kinase, domain 1"/>
    <property type="match status" value="1"/>
</dbReference>
<comment type="caution">
    <text evidence="2">The sequence shown here is derived from an EMBL/GenBank/DDBJ whole genome shotgun (WGS) entry which is preliminary data.</text>
</comment>
<dbReference type="Proteomes" id="UP000615796">
    <property type="component" value="Unassembled WGS sequence"/>
</dbReference>
<dbReference type="InterPro" id="IPR052077">
    <property type="entry name" value="CcrZ_PhaseVar_Mediator"/>
</dbReference>
<protein>
    <submittedName>
        <fullName evidence="2">Phosphotransferase</fullName>
    </submittedName>
</protein>
<dbReference type="InterPro" id="IPR002575">
    <property type="entry name" value="Aminoglycoside_PTrfase"/>
</dbReference>
<name>A0A9X0UGE9_VIBME</name>
<evidence type="ECO:0000259" key="1">
    <source>
        <dbReference type="Pfam" id="PF01636"/>
    </source>
</evidence>
<dbReference type="EMBL" id="JACRUP010000001">
    <property type="protein sequence ID" value="MBC5849887.1"/>
    <property type="molecule type" value="Genomic_DNA"/>
</dbReference>
<dbReference type="Gene3D" id="3.90.1200.10">
    <property type="match status" value="1"/>
</dbReference>
<dbReference type="RefSeq" id="WP_187025223.1">
    <property type="nucleotide sequence ID" value="NZ_JACRUP010000001.1"/>
</dbReference>